<dbReference type="AlphaFoldDB" id="A0A1H3G9P0"/>
<dbReference type="EMBL" id="FNPF01000002">
    <property type="protein sequence ID" value="SDX99775.1"/>
    <property type="molecule type" value="Genomic_DNA"/>
</dbReference>
<protein>
    <submittedName>
        <fullName evidence="3">WYL domain-containing protein</fullName>
    </submittedName>
</protein>
<reference evidence="3 4" key="1">
    <citation type="submission" date="2016-10" db="EMBL/GenBank/DDBJ databases">
        <authorList>
            <person name="de Groot N.N."/>
        </authorList>
    </citation>
    <scope>NUCLEOTIDE SEQUENCE [LARGE SCALE GENOMIC DNA]</scope>
    <source>
        <strain evidence="3 4">DSM 26880</strain>
    </source>
</reference>
<dbReference type="PROSITE" id="PS52050">
    <property type="entry name" value="WYL"/>
    <property type="match status" value="1"/>
</dbReference>
<dbReference type="STRING" id="321339.SAMN05444340_102226"/>
<accession>A0A1H3G9P0</accession>
<dbReference type="Proteomes" id="UP000199286">
    <property type="component" value="Unassembled WGS sequence"/>
</dbReference>
<evidence type="ECO:0000313" key="3">
    <source>
        <dbReference type="EMBL" id="SDX99775.1"/>
    </source>
</evidence>
<dbReference type="Pfam" id="PF13280">
    <property type="entry name" value="WYL"/>
    <property type="match status" value="1"/>
</dbReference>
<proteinExistence type="predicted"/>
<dbReference type="PANTHER" id="PTHR34580">
    <property type="match status" value="1"/>
</dbReference>
<evidence type="ECO:0000313" key="4">
    <source>
        <dbReference type="Proteomes" id="UP000199286"/>
    </source>
</evidence>
<evidence type="ECO:0000259" key="1">
    <source>
        <dbReference type="Pfam" id="PF08279"/>
    </source>
</evidence>
<dbReference type="InterPro" id="IPR051534">
    <property type="entry name" value="CBASS_pafABC_assoc_protein"/>
</dbReference>
<dbReference type="PANTHER" id="PTHR34580:SF3">
    <property type="entry name" value="PROTEIN PAFB"/>
    <property type="match status" value="1"/>
</dbReference>
<dbReference type="Gene3D" id="1.10.10.10">
    <property type="entry name" value="Winged helix-like DNA-binding domain superfamily/Winged helix DNA-binding domain"/>
    <property type="match status" value="1"/>
</dbReference>
<organism evidence="3 4">
    <name type="scientific">Citreimonas salinaria</name>
    <dbReference type="NCBI Taxonomy" id="321339"/>
    <lineage>
        <taxon>Bacteria</taxon>
        <taxon>Pseudomonadati</taxon>
        <taxon>Pseudomonadota</taxon>
        <taxon>Alphaproteobacteria</taxon>
        <taxon>Rhodobacterales</taxon>
        <taxon>Roseobacteraceae</taxon>
        <taxon>Citreimonas</taxon>
    </lineage>
</organism>
<evidence type="ECO:0000259" key="2">
    <source>
        <dbReference type="Pfam" id="PF13280"/>
    </source>
</evidence>
<sequence>MKSANDAGFGTMCVTTLSVDGFVSVSRTMNRKKRLYALMDRLRDGQLHTAESMAQDLGVSIRTIYRDMEVLAASGVPVEGARGYGYSVAAAVTLPPLNLTEAELDALHVALAALGASTLEDHAAAARSLAAKIDAVLPEDAGVRAAPFGFATDAFAEAARGFAHMPALRAAIRARQKLRVSLDDRDHVIRPLHIDYWGRVWRAVAWSETAADFLAFPLERIAALQPLPGLFVDQPGKTLADWQARGRNAAH</sequence>
<dbReference type="InterPro" id="IPR013196">
    <property type="entry name" value="HTH_11"/>
</dbReference>
<dbReference type="InterPro" id="IPR026881">
    <property type="entry name" value="WYL_dom"/>
</dbReference>
<feature type="domain" description="WYL" evidence="2">
    <location>
        <begin position="164"/>
        <end position="225"/>
    </location>
</feature>
<dbReference type="SUPFAM" id="SSF46785">
    <property type="entry name" value="Winged helix' DNA-binding domain"/>
    <property type="match status" value="1"/>
</dbReference>
<keyword evidence="4" id="KW-1185">Reference proteome</keyword>
<dbReference type="InterPro" id="IPR036388">
    <property type="entry name" value="WH-like_DNA-bd_sf"/>
</dbReference>
<feature type="domain" description="Helix-turn-helix type 11" evidence="1">
    <location>
        <begin position="34"/>
        <end position="86"/>
    </location>
</feature>
<dbReference type="Pfam" id="PF08279">
    <property type="entry name" value="HTH_11"/>
    <property type="match status" value="1"/>
</dbReference>
<gene>
    <name evidence="3" type="ORF">SAMN05444340_102226</name>
</gene>
<dbReference type="InterPro" id="IPR036390">
    <property type="entry name" value="WH_DNA-bd_sf"/>
</dbReference>
<name>A0A1H3G9P0_9RHOB</name>